<feature type="region of interest" description="Disordered" evidence="6">
    <location>
        <begin position="271"/>
        <end position="311"/>
    </location>
</feature>
<dbReference type="CDD" id="cd10017">
    <property type="entry name" value="B3_DNA"/>
    <property type="match status" value="1"/>
</dbReference>
<dbReference type="AlphaFoldDB" id="A0A9Q0J740"/>
<feature type="region of interest" description="Disordered" evidence="6">
    <location>
        <begin position="327"/>
        <end position="380"/>
    </location>
</feature>
<dbReference type="GO" id="GO:0005634">
    <property type="term" value="C:nucleus"/>
    <property type="evidence" value="ECO:0007669"/>
    <property type="project" value="UniProtKB-SubCell"/>
</dbReference>
<keyword evidence="4" id="KW-0804">Transcription</keyword>
<dbReference type="EMBL" id="JAKUCV010005740">
    <property type="protein sequence ID" value="KAJ4830055.1"/>
    <property type="molecule type" value="Genomic_DNA"/>
</dbReference>
<keyword evidence="9" id="KW-1185">Reference proteome</keyword>
<keyword evidence="3" id="KW-0238">DNA-binding</keyword>
<dbReference type="SMART" id="SM01019">
    <property type="entry name" value="B3"/>
    <property type="match status" value="1"/>
</dbReference>
<feature type="region of interest" description="Disordered" evidence="6">
    <location>
        <begin position="21"/>
        <end position="50"/>
    </location>
</feature>
<evidence type="ECO:0000256" key="3">
    <source>
        <dbReference type="ARBA" id="ARBA00023125"/>
    </source>
</evidence>
<feature type="compositionally biased region" description="Polar residues" evidence="6">
    <location>
        <begin position="335"/>
        <end position="354"/>
    </location>
</feature>
<feature type="region of interest" description="Disordered" evidence="6">
    <location>
        <begin position="80"/>
        <end position="115"/>
    </location>
</feature>
<dbReference type="PROSITE" id="PS50863">
    <property type="entry name" value="B3"/>
    <property type="match status" value="1"/>
</dbReference>
<evidence type="ECO:0000256" key="5">
    <source>
        <dbReference type="ARBA" id="ARBA00023242"/>
    </source>
</evidence>
<dbReference type="Pfam" id="PF02362">
    <property type="entry name" value="B3"/>
    <property type="match status" value="1"/>
</dbReference>
<evidence type="ECO:0000313" key="8">
    <source>
        <dbReference type="EMBL" id="KAJ4830055.1"/>
    </source>
</evidence>
<dbReference type="OrthoDB" id="2020802at2759"/>
<accession>A0A9Q0J740</accession>
<dbReference type="GO" id="GO:0003700">
    <property type="term" value="F:DNA-binding transcription factor activity"/>
    <property type="evidence" value="ECO:0007669"/>
    <property type="project" value="InterPro"/>
</dbReference>
<dbReference type="FunFam" id="2.40.330.10:FF:000002">
    <property type="entry name" value="B3 domain-containing protein"/>
    <property type="match status" value="1"/>
</dbReference>
<dbReference type="SUPFAM" id="SSF101936">
    <property type="entry name" value="DNA-binding pseudobarrel domain"/>
    <property type="match status" value="1"/>
</dbReference>
<keyword evidence="2" id="KW-0805">Transcription regulation</keyword>
<organism evidence="8 9">
    <name type="scientific">Turnera subulata</name>
    <dbReference type="NCBI Taxonomy" id="218843"/>
    <lineage>
        <taxon>Eukaryota</taxon>
        <taxon>Viridiplantae</taxon>
        <taxon>Streptophyta</taxon>
        <taxon>Embryophyta</taxon>
        <taxon>Tracheophyta</taxon>
        <taxon>Spermatophyta</taxon>
        <taxon>Magnoliopsida</taxon>
        <taxon>eudicotyledons</taxon>
        <taxon>Gunneridae</taxon>
        <taxon>Pentapetalae</taxon>
        <taxon>rosids</taxon>
        <taxon>fabids</taxon>
        <taxon>Malpighiales</taxon>
        <taxon>Passifloraceae</taxon>
        <taxon>Turnera</taxon>
    </lineage>
</organism>
<reference evidence="8" key="1">
    <citation type="submission" date="2022-02" db="EMBL/GenBank/DDBJ databases">
        <authorList>
            <person name="Henning P.M."/>
            <person name="McCubbin A.G."/>
            <person name="Shore J.S."/>
        </authorList>
    </citation>
    <scope>NUCLEOTIDE SEQUENCE</scope>
    <source>
        <strain evidence="8">F60SS</strain>
        <tissue evidence="8">Leaves</tissue>
    </source>
</reference>
<keyword evidence="5" id="KW-0539">Nucleus</keyword>
<name>A0A9Q0J740_9ROSI</name>
<evidence type="ECO:0000256" key="2">
    <source>
        <dbReference type="ARBA" id="ARBA00023015"/>
    </source>
</evidence>
<comment type="caution">
    <text evidence="8">The sequence shown here is derived from an EMBL/GenBank/DDBJ whole genome shotgun (WGS) entry which is preliminary data.</text>
</comment>
<feature type="compositionally biased region" description="Low complexity" evidence="6">
    <location>
        <begin position="33"/>
        <end position="50"/>
    </location>
</feature>
<dbReference type="InterPro" id="IPR003340">
    <property type="entry name" value="B3_DNA-bd"/>
</dbReference>
<feature type="compositionally biased region" description="Acidic residues" evidence="6">
    <location>
        <begin position="90"/>
        <end position="101"/>
    </location>
</feature>
<dbReference type="InterPro" id="IPR044800">
    <property type="entry name" value="LEC2-like"/>
</dbReference>
<comment type="subcellular location">
    <subcellularLocation>
        <location evidence="1">Nucleus</location>
    </subcellularLocation>
</comment>
<dbReference type="PANTHER" id="PTHR31140">
    <property type="entry name" value="B3 DOMAIN-CONTAINING TRANSCRIPTION FACTOR ABI3"/>
    <property type="match status" value="1"/>
</dbReference>
<feature type="compositionally biased region" description="Polar residues" evidence="6">
    <location>
        <begin position="370"/>
        <end position="380"/>
    </location>
</feature>
<protein>
    <recommendedName>
        <fullName evidence="7">TF-B3 domain-containing protein</fullName>
    </recommendedName>
</protein>
<feature type="domain" description="TF-B3" evidence="7">
    <location>
        <begin position="128"/>
        <end position="231"/>
    </location>
</feature>
<evidence type="ECO:0000313" key="9">
    <source>
        <dbReference type="Proteomes" id="UP001141552"/>
    </source>
</evidence>
<evidence type="ECO:0000256" key="1">
    <source>
        <dbReference type="ARBA" id="ARBA00004123"/>
    </source>
</evidence>
<dbReference type="InterPro" id="IPR015300">
    <property type="entry name" value="DNA-bd_pseudobarrel_sf"/>
</dbReference>
<gene>
    <name evidence="8" type="ORF">Tsubulata_009667</name>
</gene>
<dbReference type="GO" id="GO:0003677">
    <property type="term" value="F:DNA binding"/>
    <property type="evidence" value="ECO:0007669"/>
    <property type="project" value="UniProtKB-KW"/>
</dbReference>
<evidence type="ECO:0000259" key="7">
    <source>
        <dbReference type="PROSITE" id="PS50863"/>
    </source>
</evidence>
<evidence type="ECO:0000256" key="6">
    <source>
        <dbReference type="SAM" id="MobiDB-lite"/>
    </source>
</evidence>
<evidence type="ECO:0000256" key="4">
    <source>
        <dbReference type="ARBA" id="ARBA00023163"/>
    </source>
</evidence>
<feature type="compositionally biased region" description="Polar residues" evidence="6">
    <location>
        <begin position="301"/>
        <end position="311"/>
    </location>
</feature>
<proteinExistence type="predicted"/>
<dbReference type="Gene3D" id="2.40.330.10">
    <property type="entry name" value="DNA-binding pseudobarrel domain"/>
    <property type="match status" value="1"/>
</dbReference>
<dbReference type="Proteomes" id="UP001141552">
    <property type="component" value="Unassembled WGS sequence"/>
</dbReference>
<dbReference type="PANTHER" id="PTHR31140:SF70">
    <property type="entry name" value="B3 DOMAIN-CONTAINING PROTEIN OS11G0156000"/>
    <property type="match status" value="1"/>
</dbReference>
<reference evidence="8" key="2">
    <citation type="journal article" date="2023" name="Plants (Basel)">
        <title>Annotation of the Turnera subulata (Passifloraceae) Draft Genome Reveals the S-Locus Evolved after the Divergence of Turneroideae from Passifloroideae in a Stepwise Manner.</title>
        <authorList>
            <person name="Henning P.M."/>
            <person name="Roalson E.H."/>
            <person name="Mir W."/>
            <person name="McCubbin A.G."/>
            <person name="Shore J.S."/>
        </authorList>
    </citation>
    <scope>NUCLEOTIDE SEQUENCE</scope>
    <source>
        <strain evidence="8">F60SS</strain>
    </source>
</reference>
<sequence length="380" mass="42818">MSINHFSTDLPETALWWAQQQPQHIMEPSPNTSSQAPHNPHPNSSSSSWTSSLPFHKYHHHHHLHHNTWLNHSMFPPQNPTLNINLNQEDSNEEQDQEEEAQQQQQQDQQEQEHELQEVAVLEKEPMFEKPLTPSDVGKLNRLVIPKQHAEKYFPLNGESGDKGLLLSFEDEAGKYWRFRYSYWNSSQSYVLTKGWSRYVKEKQLDAGDVVLFERHRTEADRFFIGWRRKGETSSATTTSSSGMMVQGSSGGVWGRGLYSCSSPSNSAYHPYPPGVQHGHGANVNTTSVPYQPDSLHAGSVGQQNQTMPAGNSKTLRLFGVNLECQLDEGEPSTPDASSLSSQGPPFQSYSHSAPYSFHGHNPMDITLSRDVNQMGNRQG</sequence>